<dbReference type="InterPro" id="IPR017896">
    <property type="entry name" value="4Fe4S_Fe-S-bd"/>
</dbReference>
<evidence type="ECO:0000256" key="4">
    <source>
        <dbReference type="ARBA" id="ARBA00022723"/>
    </source>
</evidence>
<name>A0A1H7R966_9ACTN</name>
<evidence type="ECO:0000256" key="12">
    <source>
        <dbReference type="HAMAP-Rule" id="MF_01351"/>
    </source>
</evidence>
<gene>
    <name evidence="12" type="primary">nuoI</name>
    <name evidence="15" type="ORF">SAMN05660976_02851</name>
</gene>
<keyword evidence="6 12" id="KW-1278">Translocase</keyword>
<dbReference type="GO" id="GO:0051539">
    <property type="term" value="F:4 iron, 4 sulfur cluster binding"/>
    <property type="evidence" value="ECO:0007669"/>
    <property type="project" value="UniProtKB-KW"/>
</dbReference>
<evidence type="ECO:0000256" key="2">
    <source>
        <dbReference type="ARBA" id="ARBA00022485"/>
    </source>
</evidence>
<feature type="binding site" evidence="12">
    <location>
        <position position="58"/>
    </location>
    <ligand>
        <name>[4Fe-4S] cluster</name>
        <dbReference type="ChEBI" id="CHEBI:49883"/>
        <label>1</label>
    </ligand>
</feature>
<evidence type="ECO:0000313" key="15">
    <source>
        <dbReference type="EMBL" id="SEL56806.1"/>
    </source>
</evidence>
<keyword evidence="2 12" id="KW-0004">4Fe-4S</keyword>
<dbReference type="PANTHER" id="PTHR10849:SF24">
    <property type="entry name" value="NADH-QUINONE OXIDOREDUCTASE SUBUNIT I 2"/>
    <property type="match status" value="1"/>
</dbReference>
<dbReference type="GO" id="GO:0016829">
    <property type="term" value="F:lyase activity"/>
    <property type="evidence" value="ECO:0007669"/>
    <property type="project" value="UniProtKB-KW"/>
</dbReference>
<evidence type="ECO:0000313" key="16">
    <source>
        <dbReference type="Proteomes" id="UP000198953"/>
    </source>
</evidence>
<dbReference type="GO" id="GO:0005886">
    <property type="term" value="C:plasma membrane"/>
    <property type="evidence" value="ECO:0007669"/>
    <property type="project" value="UniProtKB-SubCell"/>
</dbReference>
<dbReference type="AlphaFoldDB" id="A0A1H7R966"/>
<evidence type="ECO:0000259" key="14">
    <source>
        <dbReference type="PROSITE" id="PS51379"/>
    </source>
</evidence>
<dbReference type="SUPFAM" id="SSF54862">
    <property type="entry name" value="4Fe-4S ferredoxins"/>
    <property type="match status" value="1"/>
</dbReference>
<feature type="compositionally biased region" description="Low complexity" evidence="13">
    <location>
        <begin position="303"/>
        <end position="338"/>
    </location>
</feature>
<keyword evidence="16" id="KW-1185">Reference proteome</keyword>
<comment type="similarity">
    <text evidence="12">Belongs to the complex I 23 kDa subunit family.</text>
</comment>
<dbReference type="EC" id="7.1.1.-" evidence="12"/>
<feature type="compositionally biased region" description="Low complexity" evidence="13">
    <location>
        <begin position="413"/>
        <end position="435"/>
    </location>
</feature>
<evidence type="ECO:0000256" key="13">
    <source>
        <dbReference type="SAM" id="MobiDB-lite"/>
    </source>
</evidence>
<keyword evidence="10 12" id="KW-0830">Ubiquinone</keyword>
<dbReference type="GO" id="GO:0050136">
    <property type="term" value="F:NADH dehydrogenase (quinone) (non-electrogenic) activity"/>
    <property type="evidence" value="ECO:0007669"/>
    <property type="project" value="UniProtKB-UniRule"/>
</dbReference>
<dbReference type="EMBL" id="FOBF01000005">
    <property type="protein sequence ID" value="SEL56806.1"/>
    <property type="molecule type" value="Genomic_DNA"/>
</dbReference>
<feature type="binding site" evidence="12">
    <location>
        <position position="61"/>
    </location>
    <ligand>
        <name>[4Fe-4S] cluster</name>
        <dbReference type="ChEBI" id="CHEBI:49883"/>
        <label>1</label>
    </ligand>
</feature>
<keyword evidence="1 12" id="KW-1003">Cell membrane</keyword>
<accession>A0A1H7R966</accession>
<dbReference type="GO" id="GO:0005506">
    <property type="term" value="F:iron ion binding"/>
    <property type="evidence" value="ECO:0007669"/>
    <property type="project" value="UniProtKB-UniRule"/>
</dbReference>
<feature type="compositionally biased region" description="Low complexity" evidence="13">
    <location>
        <begin position="166"/>
        <end position="246"/>
    </location>
</feature>
<sequence>MMMTMGRMPGVGLVKGLSITLRHMLRKSVTQQYPEVRPDLPPRSRGVIALVEENCTSCMLCARECPDWCIYIDSHKETIPAPEGGRPRQRNVLDRFAIDFSLCMYCGICVEVCPFDALFWSPEFEYAEGDILDLLHEKDKLSGWSQTVPIPPAHDPGAELPKELTAAPRRTPSSAGPAPSSGPRRAETPARGAAPARPGAPASGAERPSGDRTSTASAVAGGAASARTPTTEAGETAGTPPETAGGPISGEAGTARGETVSGETAGRPGAAGRPGVAGRPGTAGGDSGAVPSSPESAQPPVSGRRAAGATSEEGAEELGAAGSPSGAARGEAGTEPGEGPSGPGRRPRRSMANIRGIRPPGALPPPAAPDAPLTGRPPTGEPPLEQPPTDRLSTGQQSAAPSSTGEEEGGPSGSSASPRRSAAEAAGTSPSAAQSEPPPSSTGEPSEEKLSTGGAEVRTEGHSAEQTSPASPRRRRMADPRSIRPPGRLAPDETKESEEES</sequence>
<comment type="subunit">
    <text evidence="12">NDH-1 is composed of 14 different subunits. Subunits NuoA, H, J, K, L, M, N constitute the membrane sector of the complex.</text>
</comment>
<keyword evidence="4 12" id="KW-0479">Metal-binding</keyword>
<feature type="region of interest" description="Disordered" evidence="13">
    <location>
        <begin position="165"/>
        <end position="501"/>
    </location>
</feature>
<reference evidence="15 16" key="1">
    <citation type="submission" date="2016-10" db="EMBL/GenBank/DDBJ databases">
        <authorList>
            <person name="de Groot N.N."/>
        </authorList>
    </citation>
    <scope>NUCLEOTIDE SEQUENCE [LARGE SCALE GENOMIC DNA]</scope>
    <source>
        <strain evidence="15 16">DSM 43357</strain>
    </source>
</reference>
<comment type="function">
    <text evidence="12">NDH-1 shuttles electrons from NADH, via FMN and iron-sulfur (Fe-S) centers, to quinones in the respiratory chain. The immediate electron acceptor for the enzyme in this species is believed to be ubiquinone. Couples the redox reaction to proton translocation (for every two electrons transferred, four hydrogen ions are translocated across the cytoplasmic membrane), and thus conserves the redox energy in a proton gradient.</text>
</comment>
<feature type="compositionally biased region" description="Low complexity" evidence="13">
    <location>
        <begin position="265"/>
        <end position="280"/>
    </location>
</feature>
<dbReference type="PROSITE" id="PS51379">
    <property type="entry name" value="4FE4S_FER_2"/>
    <property type="match status" value="2"/>
</dbReference>
<keyword evidence="7 12" id="KW-0408">Iron</keyword>
<evidence type="ECO:0000256" key="5">
    <source>
        <dbReference type="ARBA" id="ARBA00022737"/>
    </source>
</evidence>
<dbReference type="Pfam" id="PF00037">
    <property type="entry name" value="Fer4"/>
    <property type="match status" value="1"/>
</dbReference>
<dbReference type="GO" id="GO:0048038">
    <property type="term" value="F:quinone binding"/>
    <property type="evidence" value="ECO:0007669"/>
    <property type="project" value="UniProtKB-KW"/>
</dbReference>
<dbReference type="PANTHER" id="PTHR10849">
    <property type="entry name" value="NADH DEHYDROGENASE UBIQUINONE IRON-SULFUR PROTEIN 8, MITOCHONDRIAL"/>
    <property type="match status" value="1"/>
</dbReference>
<feature type="binding site" evidence="12">
    <location>
        <position position="106"/>
    </location>
    <ligand>
        <name>[4Fe-4S] cluster</name>
        <dbReference type="ChEBI" id="CHEBI:49883"/>
        <label>2</label>
    </ligand>
</feature>
<dbReference type="PROSITE" id="PS00198">
    <property type="entry name" value="4FE4S_FER_1"/>
    <property type="match status" value="1"/>
</dbReference>
<evidence type="ECO:0000256" key="7">
    <source>
        <dbReference type="ARBA" id="ARBA00023004"/>
    </source>
</evidence>
<feature type="domain" description="4Fe-4S ferredoxin-type" evidence="14">
    <location>
        <begin position="46"/>
        <end position="75"/>
    </location>
</feature>
<proteinExistence type="inferred from homology"/>
<dbReference type="HAMAP" id="MF_01351">
    <property type="entry name" value="NDH1_NuoI"/>
    <property type="match status" value="1"/>
</dbReference>
<dbReference type="STRING" id="46177.SAMN05660976_02851"/>
<organism evidence="15 16">
    <name type="scientific">Nonomuraea pusilla</name>
    <dbReference type="NCBI Taxonomy" id="46177"/>
    <lineage>
        <taxon>Bacteria</taxon>
        <taxon>Bacillati</taxon>
        <taxon>Actinomycetota</taxon>
        <taxon>Actinomycetes</taxon>
        <taxon>Streptosporangiales</taxon>
        <taxon>Streptosporangiaceae</taxon>
        <taxon>Nonomuraea</taxon>
    </lineage>
</organism>
<feature type="domain" description="4Fe-4S ferredoxin-type" evidence="14">
    <location>
        <begin position="94"/>
        <end position="123"/>
    </location>
</feature>
<keyword evidence="5" id="KW-0677">Repeat</keyword>
<protein>
    <recommendedName>
        <fullName evidence="12">NADH-quinone oxidoreductase subunit I</fullName>
        <ecNumber evidence="12">7.1.1.-</ecNumber>
    </recommendedName>
    <alternativeName>
        <fullName evidence="12">NADH dehydrogenase I subunit I</fullName>
    </alternativeName>
    <alternativeName>
        <fullName evidence="12">NDH-1 subunit I</fullName>
    </alternativeName>
</protein>
<keyword evidence="8 12" id="KW-0411">Iron-sulfur</keyword>
<keyword evidence="11 12" id="KW-0472">Membrane</keyword>
<keyword evidence="9 12" id="KW-0520">NAD</keyword>
<keyword evidence="15" id="KW-0456">Lyase</keyword>
<evidence type="ECO:0000256" key="11">
    <source>
        <dbReference type="ARBA" id="ARBA00023136"/>
    </source>
</evidence>
<feature type="binding site" evidence="12">
    <location>
        <position position="113"/>
    </location>
    <ligand>
        <name>[4Fe-4S] cluster</name>
        <dbReference type="ChEBI" id="CHEBI:49883"/>
        <label>1</label>
    </ligand>
</feature>
<evidence type="ECO:0000256" key="9">
    <source>
        <dbReference type="ARBA" id="ARBA00023027"/>
    </source>
</evidence>
<evidence type="ECO:0000256" key="3">
    <source>
        <dbReference type="ARBA" id="ARBA00022719"/>
    </source>
</evidence>
<keyword evidence="3 12" id="KW-0874">Quinone</keyword>
<dbReference type="Proteomes" id="UP000198953">
    <property type="component" value="Unassembled WGS sequence"/>
</dbReference>
<dbReference type="InterPro" id="IPR010226">
    <property type="entry name" value="NADH_quinone_OxRdtase_chainI"/>
</dbReference>
<feature type="binding site" evidence="12">
    <location>
        <position position="103"/>
    </location>
    <ligand>
        <name>[4Fe-4S] cluster</name>
        <dbReference type="ChEBI" id="CHEBI:49883"/>
        <label>2</label>
    </ligand>
</feature>
<dbReference type="InterPro" id="IPR017900">
    <property type="entry name" value="4Fe4S_Fe_S_CS"/>
</dbReference>
<evidence type="ECO:0000256" key="1">
    <source>
        <dbReference type="ARBA" id="ARBA00022475"/>
    </source>
</evidence>
<dbReference type="Gene3D" id="3.30.70.3270">
    <property type="match status" value="1"/>
</dbReference>
<feature type="binding site" evidence="12">
    <location>
        <position position="55"/>
    </location>
    <ligand>
        <name>[4Fe-4S] cluster</name>
        <dbReference type="ChEBI" id="CHEBI:49883"/>
        <label>1</label>
    </ligand>
</feature>
<evidence type="ECO:0000256" key="6">
    <source>
        <dbReference type="ARBA" id="ARBA00022967"/>
    </source>
</evidence>
<comment type="catalytic activity">
    <reaction evidence="12">
        <text>a quinone + NADH + 5 H(+)(in) = a quinol + NAD(+) + 4 H(+)(out)</text>
        <dbReference type="Rhea" id="RHEA:57888"/>
        <dbReference type="ChEBI" id="CHEBI:15378"/>
        <dbReference type="ChEBI" id="CHEBI:24646"/>
        <dbReference type="ChEBI" id="CHEBI:57540"/>
        <dbReference type="ChEBI" id="CHEBI:57945"/>
        <dbReference type="ChEBI" id="CHEBI:132124"/>
    </reaction>
</comment>
<feature type="binding site" evidence="12">
    <location>
        <position position="109"/>
    </location>
    <ligand>
        <name>[4Fe-4S] cluster</name>
        <dbReference type="ChEBI" id="CHEBI:49883"/>
        <label>2</label>
    </ligand>
</feature>
<feature type="binding site" evidence="12">
    <location>
        <position position="65"/>
    </location>
    <ligand>
        <name>[4Fe-4S] cluster</name>
        <dbReference type="ChEBI" id="CHEBI:49883"/>
        <label>2</label>
    </ligand>
</feature>
<evidence type="ECO:0000256" key="10">
    <source>
        <dbReference type="ARBA" id="ARBA00023075"/>
    </source>
</evidence>
<evidence type="ECO:0000256" key="8">
    <source>
        <dbReference type="ARBA" id="ARBA00023014"/>
    </source>
</evidence>
<comment type="subcellular location">
    <subcellularLocation>
        <location evidence="12">Cell membrane</location>
        <topology evidence="12">Peripheral membrane protein</topology>
    </subcellularLocation>
</comment>
<comment type="cofactor">
    <cofactor evidence="12">
        <name>[4Fe-4S] cluster</name>
        <dbReference type="ChEBI" id="CHEBI:49883"/>
    </cofactor>
    <text evidence="12">Binds 2 [4Fe-4S] clusters per subunit.</text>
</comment>